<dbReference type="AlphaFoldDB" id="A0A5N5WSW0"/>
<feature type="domain" description="C2H2-type" evidence="2">
    <location>
        <begin position="589"/>
        <end position="622"/>
    </location>
</feature>
<evidence type="ECO:0000313" key="4">
    <source>
        <dbReference type="Proteomes" id="UP000326565"/>
    </source>
</evidence>
<name>A0A5N5WSW0_9EURO</name>
<feature type="coiled-coil region" evidence="1">
    <location>
        <begin position="426"/>
        <end position="459"/>
    </location>
</feature>
<evidence type="ECO:0000256" key="1">
    <source>
        <dbReference type="SAM" id="Coils"/>
    </source>
</evidence>
<dbReference type="OrthoDB" id="4485682at2759"/>
<protein>
    <submittedName>
        <fullName evidence="3">FluG domain protein</fullName>
    </submittedName>
</protein>
<dbReference type="PANTHER" id="PTHR37535:SF4">
    <property type="entry name" value="FLUG DOMAIN-CONTAINING PROTEIN"/>
    <property type="match status" value="1"/>
</dbReference>
<dbReference type="PANTHER" id="PTHR37535">
    <property type="entry name" value="FLUG DOMAIN PROTEIN"/>
    <property type="match status" value="1"/>
</dbReference>
<evidence type="ECO:0000259" key="2">
    <source>
        <dbReference type="SMART" id="SM00355"/>
    </source>
</evidence>
<dbReference type="Proteomes" id="UP000326565">
    <property type="component" value="Unassembled WGS sequence"/>
</dbReference>
<dbReference type="InterPro" id="IPR021842">
    <property type="entry name" value="DUF3435"/>
</dbReference>
<accession>A0A5N5WSW0</accession>
<feature type="domain" description="C2H2-type" evidence="2">
    <location>
        <begin position="632"/>
        <end position="657"/>
    </location>
</feature>
<dbReference type="InterPro" id="IPR013087">
    <property type="entry name" value="Znf_C2H2_type"/>
</dbReference>
<gene>
    <name evidence="3" type="ORF">BDV29DRAFT_197238</name>
</gene>
<keyword evidence="4" id="KW-1185">Reference proteome</keyword>
<dbReference type="Pfam" id="PF11917">
    <property type="entry name" value="DUF3435"/>
    <property type="match status" value="1"/>
</dbReference>
<evidence type="ECO:0000313" key="3">
    <source>
        <dbReference type="EMBL" id="KAB8071616.1"/>
    </source>
</evidence>
<keyword evidence="1" id="KW-0175">Coiled coil</keyword>
<proteinExistence type="predicted"/>
<dbReference type="EMBL" id="ML732267">
    <property type="protein sequence ID" value="KAB8071616.1"/>
    <property type="molecule type" value="Genomic_DNA"/>
</dbReference>
<sequence>MSQAKTMSEDIDWNAFVQQPDSKTKGDFKDTTKNHILHVKRNFQKFSSNLKPPNYEYWIKNVTLRLIEGFLRWYLNTHNVKYQSGYLVFARYFRIFWCEEMDSLFPYDLRRRMTRACYYPSLVCTTLTDEYELDMGAKTQPPINIDDLLYKTYHIMALTKVLFATVRCRHQHSCFRKMMSSTSTRPGTLIESPGYMRCNDSLKWKDIELYMVKHPENPACQTLLMRVRHRLNKGKRNKGVAPVFTYTERNDNLGLCVIQDILEFAFRDGAFASEYIKKPRDVWRYTDVPNHRLSTPIHFKEEVQEIPVFRSAVKDPEGRWITHPTRALTYKKAQEDEIVTSRSDGSKEPGSLYKYRKGAAANLRHLDEHSRNIIMGHSQSHTFAYYVQVQDDTQSAFMGTPTRDALIKLATNSSLTRDASVPQRLSDEKKQEIEQLTELRDLKRKRDQLRRDLIAQYHRLHKARGTVLYSEFERAQKLVRAERKKLHKMAKDEQHGNFFKNVGNRIVEGNYQGKPLTFEPDISHVVPERKALADLEFKNRDVDKVSDSELLEDRIRSLEMRLALYDLEVPKALCPEISDTLPLESKSGLECPVCLGRPGLHSRARRYTYARKDTLQRHFETHNLKQKFPKGRPCDYPGCEELFYTLTKYKLHLHTVHKISL</sequence>
<reference evidence="3 4" key="1">
    <citation type="submission" date="2019-04" db="EMBL/GenBank/DDBJ databases">
        <title>Friends and foes A comparative genomics study of 23 Aspergillus species from section Flavi.</title>
        <authorList>
            <consortium name="DOE Joint Genome Institute"/>
            <person name="Kjaerbolling I."/>
            <person name="Vesth T."/>
            <person name="Frisvad J.C."/>
            <person name="Nybo J.L."/>
            <person name="Theobald S."/>
            <person name="Kildgaard S."/>
            <person name="Isbrandt T."/>
            <person name="Kuo A."/>
            <person name="Sato A."/>
            <person name="Lyhne E.K."/>
            <person name="Kogle M.E."/>
            <person name="Wiebenga A."/>
            <person name="Kun R.S."/>
            <person name="Lubbers R.J."/>
            <person name="Makela M.R."/>
            <person name="Barry K."/>
            <person name="Chovatia M."/>
            <person name="Clum A."/>
            <person name="Daum C."/>
            <person name="Haridas S."/>
            <person name="He G."/>
            <person name="LaButti K."/>
            <person name="Lipzen A."/>
            <person name="Mondo S."/>
            <person name="Riley R."/>
            <person name="Salamov A."/>
            <person name="Simmons B.A."/>
            <person name="Magnuson J.K."/>
            <person name="Henrissat B."/>
            <person name="Mortensen U.H."/>
            <person name="Larsen T.O."/>
            <person name="Devries R.P."/>
            <person name="Grigoriev I.V."/>
            <person name="Machida M."/>
            <person name="Baker S.E."/>
            <person name="Andersen M.R."/>
        </authorList>
    </citation>
    <scope>NUCLEOTIDE SEQUENCE [LARGE SCALE GENOMIC DNA]</scope>
    <source>
        <strain evidence="3 4">CBS 151.66</strain>
    </source>
</reference>
<organism evidence="3 4">
    <name type="scientific">Aspergillus leporis</name>
    <dbReference type="NCBI Taxonomy" id="41062"/>
    <lineage>
        <taxon>Eukaryota</taxon>
        <taxon>Fungi</taxon>
        <taxon>Dikarya</taxon>
        <taxon>Ascomycota</taxon>
        <taxon>Pezizomycotina</taxon>
        <taxon>Eurotiomycetes</taxon>
        <taxon>Eurotiomycetidae</taxon>
        <taxon>Eurotiales</taxon>
        <taxon>Aspergillaceae</taxon>
        <taxon>Aspergillus</taxon>
        <taxon>Aspergillus subgen. Circumdati</taxon>
    </lineage>
</organism>
<dbReference type="SMART" id="SM00355">
    <property type="entry name" value="ZnF_C2H2"/>
    <property type="match status" value="2"/>
</dbReference>